<dbReference type="STRING" id="1420851.AU255_04455"/>
<protein>
    <submittedName>
        <fullName evidence="1">Uncharacterized protein</fullName>
    </submittedName>
</protein>
<proteinExistence type="predicted"/>
<gene>
    <name evidence="1" type="ORF">AU255_04455</name>
</gene>
<evidence type="ECO:0000313" key="1">
    <source>
        <dbReference type="EMBL" id="OQK17157.1"/>
    </source>
</evidence>
<dbReference type="AlphaFoldDB" id="A0A1V8M6I2"/>
<name>A0A1V8M6I2_9GAMM</name>
<dbReference type="EMBL" id="LPUF01000001">
    <property type="protein sequence ID" value="OQK17157.1"/>
    <property type="molecule type" value="Genomic_DNA"/>
</dbReference>
<reference evidence="1 2" key="1">
    <citation type="submission" date="2015-12" db="EMBL/GenBank/DDBJ databases">
        <authorList>
            <person name="Shamseldin A."/>
            <person name="Moawad H."/>
            <person name="Abd El-Rahim W.M."/>
            <person name="Sadowsky M.J."/>
        </authorList>
    </citation>
    <scope>NUCLEOTIDE SEQUENCE [LARGE SCALE GENOMIC DNA]</scope>
    <source>
        <strain evidence="1 2">WF1</strain>
    </source>
</reference>
<comment type="caution">
    <text evidence="1">The sequence shown here is derived from an EMBL/GenBank/DDBJ whole genome shotgun (WGS) entry which is preliminary data.</text>
</comment>
<evidence type="ECO:0000313" key="2">
    <source>
        <dbReference type="Proteomes" id="UP000191980"/>
    </source>
</evidence>
<sequence>MINRLIPINDSHTKAVDDARDQLWSIYHDLKAYKLNPVTEQYQAALSNPMQYQNLLRNA</sequence>
<accession>A0A1V8M6I2</accession>
<organism evidence="1 2">
    <name type="scientific">Methyloprofundus sedimenti</name>
    <dbReference type="NCBI Taxonomy" id="1420851"/>
    <lineage>
        <taxon>Bacteria</taxon>
        <taxon>Pseudomonadati</taxon>
        <taxon>Pseudomonadota</taxon>
        <taxon>Gammaproteobacteria</taxon>
        <taxon>Methylococcales</taxon>
        <taxon>Methylococcaceae</taxon>
        <taxon>Methyloprofundus</taxon>
    </lineage>
</organism>
<dbReference type="Proteomes" id="UP000191980">
    <property type="component" value="Unassembled WGS sequence"/>
</dbReference>
<keyword evidence="2" id="KW-1185">Reference proteome</keyword>